<keyword evidence="3" id="KW-1185">Reference proteome</keyword>
<dbReference type="Proteomes" id="UP000256328">
    <property type="component" value="Unassembled WGS sequence"/>
</dbReference>
<feature type="signal peptide" evidence="1">
    <location>
        <begin position="1"/>
        <end position="18"/>
    </location>
</feature>
<reference evidence="2 3" key="1">
    <citation type="journal article" date="2018" name="IMA Fungus">
        <title>IMA Genome-F 9: Draft genome sequence of Annulohypoxylon stygium, Aspergillus mulundensis, Berkeleyomyces basicola (syn. Thielaviopsis basicola), Ceratocystis smalleyi, two Cercospora beticola strains, Coleophoma cylindrospora, Fusarium fracticaudum, Phialophora cf. hyalina, and Morchella septimelata.</title>
        <authorList>
            <person name="Wingfield B.D."/>
            <person name="Bills G.F."/>
            <person name="Dong Y."/>
            <person name="Huang W."/>
            <person name="Nel W.J."/>
            <person name="Swalarsk-Parry B.S."/>
            <person name="Vaghefi N."/>
            <person name="Wilken P.M."/>
            <person name="An Z."/>
            <person name="de Beer Z.W."/>
            <person name="De Vos L."/>
            <person name="Chen L."/>
            <person name="Duong T.A."/>
            <person name="Gao Y."/>
            <person name="Hammerbacher A."/>
            <person name="Kikkert J.R."/>
            <person name="Li Y."/>
            <person name="Li H."/>
            <person name="Li K."/>
            <person name="Li Q."/>
            <person name="Liu X."/>
            <person name="Ma X."/>
            <person name="Naidoo K."/>
            <person name="Pethybridge S.J."/>
            <person name="Sun J."/>
            <person name="Steenkamp E.T."/>
            <person name="van der Nest M.A."/>
            <person name="van Wyk S."/>
            <person name="Wingfield M.J."/>
            <person name="Xiong C."/>
            <person name="Yue Q."/>
            <person name="Zhang X."/>
        </authorList>
    </citation>
    <scope>NUCLEOTIDE SEQUENCE [LARGE SCALE GENOMIC DNA]</scope>
    <source>
        <strain evidence="2 3">BP5796</strain>
    </source>
</reference>
<sequence length="87" mass="8289">MYINIKAVAFLLFATVQALPVLPVVTEATPAAPLENRAKKAGDIVGAVALGLGGPLTPAGAIVGAVAAGLKAGEKGGAAKGAAAKGN</sequence>
<dbReference type="EMBL" id="PDLN01000003">
    <property type="protein sequence ID" value="RDW90939.1"/>
    <property type="molecule type" value="Genomic_DNA"/>
</dbReference>
<comment type="caution">
    <text evidence="2">The sequence shown here is derived from an EMBL/GenBank/DDBJ whole genome shotgun (WGS) entry which is preliminary data.</text>
</comment>
<evidence type="ECO:0000313" key="2">
    <source>
        <dbReference type="EMBL" id="RDW90939.1"/>
    </source>
</evidence>
<protein>
    <submittedName>
        <fullName evidence="2">Uncharacterized protein</fullName>
    </submittedName>
</protein>
<dbReference type="AlphaFoldDB" id="A0A3D8SXE8"/>
<keyword evidence="1" id="KW-0732">Signal</keyword>
<dbReference type="OrthoDB" id="10497231at2759"/>
<gene>
    <name evidence="2" type="ORF">BP5796_02104</name>
</gene>
<accession>A0A3D8SXE8</accession>
<evidence type="ECO:0000313" key="3">
    <source>
        <dbReference type="Proteomes" id="UP000256328"/>
    </source>
</evidence>
<proteinExistence type="predicted"/>
<evidence type="ECO:0000256" key="1">
    <source>
        <dbReference type="SAM" id="SignalP"/>
    </source>
</evidence>
<feature type="chain" id="PRO_5017638670" evidence="1">
    <location>
        <begin position="19"/>
        <end position="87"/>
    </location>
</feature>
<name>A0A3D8SXE8_9HELO</name>
<organism evidence="2 3">
    <name type="scientific">Coleophoma crateriformis</name>
    <dbReference type="NCBI Taxonomy" id="565419"/>
    <lineage>
        <taxon>Eukaryota</taxon>
        <taxon>Fungi</taxon>
        <taxon>Dikarya</taxon>
        <taxon>Ascomycota</taxon>
        <taxon>Pezizomycotina</taxon>
        <taxon>Leotiomycetes</taxon>
        <taxon>Helotiales</taxon>
        <taxon>Dermateaceae</taxon>
        <taxon>Coleophoma</taxon>
    </lineage>
</organism>